<evidence type="ECO:0000256" key="3">
    <source>
        <dbReference type="ARBA" id="ARBA00022490"/>
    </source>
</evidence>
<dbReference type="GO" id="GO:0005737">
    <property type="term" value="C:cytoplasm"/>
    <property type="evidence" value="ECO:0007669"/>
    <property type="project" value="UniProtKB-SubCell"/>
</dbReference>
<dbReference type="AlphaFoldDB" id="A2DA02"/>
<organism evidence="4 5">
    <name type="scientific">Trichomonas vaginalis (strain ATCC PRA-98 / G3)</name>
    <dbReference type="NCBI Taxonomy" id="412133"/>
    <lineage>
        <taxon>Eukaryota</taxon>
        <taxon>Metamonada</taxon>
        <taxon>Parabasalia</taxon>
        <taxon>Trichomonadida</taxon>
        <taxon>Trichomonadidae</taxon>
        <taxon>Trichomonas</taxon>
    </lineage>
</organism>
<dbReference type="SMR" id="A2DA02"/>
<accession>A2DA02</accession>
<comment type="subcellular location">
    <subcellularLocation>
        <location evidence="1">Cytoplasm</location>
    </subcellularLocation>
</comment>
<dbReference type="Proteomes" id="UP000001542">
    <property type="component" value="Unassembled WGS sequence"/>
</dbReference>
<dbReference type="InParanoid" id="A2DA02"/>
<dbReference type="EMBL" id="DS113182">
    <property type="protein sequence ID" value="EAY22650.1"/>
    <property type="molecule type" value="Genomic_DNA"/>
</dbReference>
<proteinExistence type="inferred from homology"/>
<dbReference type="Gene3D" id="2.30.29.30">
    <property type="entry name" value="Pleckstrin-homology domain (PH domain)/Phosphotyrosine-binding domain (PTB)"/>
    <property type="match status" value="1"/>
</dbReference>
<dbReference type="GO" id="GO:0000290">
    <property type="term" value="P:deadenylation-dependent decapping of nuclear-transcribed mRNA"/>
    <property type="evidence" value="ECO:0007669"/>
    <property type="project" value="InterPro"/>
</dbReference>
<dbReference type="InterPro" id="IPR010334">
    <property type="entry name" value="Dcp1"/>
</dbReference>
<sequence length="167" mass="19969">MQENLELHLNFDQQYRKDTNLRVIRKIFQEVGYIQDYLNVYPEVCIYKKSEDGRWVKLQIGGPLFLCVVQNQTDLTLFLLNNTQTNEESSFYKKLNPQTRYAIQGNQLYIKTDQESDMVYSFHDERDVQDLISKLRDHYSQIVTNDENELRVLQDPTLQRLAKRVQQ</sequence>
<keyword evidence="3" id="KW-0963">Cytoplasm</keyword>
<comment type="similarity">
    <text evidence="2">Belongs to the DCP1 family.</text>
</comment>
<keyword evidence="5" id="KW-1185">Reference proteome</keyword>
<dbReference type="KEGG" id="tva:5468194"/>
<reference evidence="4" key="1">
    <citation type="submission" date="2006-10" db="EMBL/GenBank/DDBJ databases">
        <authorList>
            <person name="Amadeo P."/>
            <person name="Zhao Q."/>
            <person name="Wortman J."/>
            <person name="Fraser-Liggett C."/>
            <person name="Carlton J."/>
        </authorList>
    </citation>
    <scope>NUCLEOTIDE SEQUENCE</scope>
    <source>
        <strain evidence="4">G3</strain>
    </source>
</reference>
<evidence type="ECO:0000313" key="5">
    <source>
        <dbReference type="Proteomes" id="UP000001542"/>
    </source>
</evidence>
<gene>
    <name evidence="4" type="ORF">TVAG_475780</name>
</gene>
<dbReference type="RefSeq" id="XP_001583636.1">
    <property type="nucleotide sequence ID" value="XM_001583586.1"/>
</dbReference>
<reference evidence="4" key="2">
    <citation type="journal article" date="2007" name="Science">
        <title>Draft genome sequence of the sexually transmitted pathogen Trichomonas vaginalis.</title>
        <authorList>
            <person name="Carlton J.M."/>
            <person name="Hirt R.P."/>
            <person name="Silva J.C."/>
            <person name="Delcher A.L."/>
            <person name="Schatz M."/>
            <person name="Zhao Q."/>
            <person name="Wortman J.R."/>
            <person name="Bidwell S.L."/>
            <person name="Alsmark U.C.M."/>
            <person name="Besteiro S."/>
            <person name="Sicheritz-Ponten T."/>
            <person name="Noel C.J."/>
            <person name="Dacks J.B."/>
            <person name="Foster P.G."/>
            <person name="Simillion C."/>
            <person name="Van de Peer Y."/>
            <person name="Miranda-Saavedra D."/>
            <person name="Barton G.J."/>
            <person name="Westrop G.D."/>
            <person name="Mueller S."/>
            <person name="Dessi D."/>
            <person name="Fiori P.L."/>
            <person name="Ren Q."/>
            <person name="Paulsen I."/>
            <person name="Zhang H."/>
            <person name="Bastida-Corcuera F.D."/>
            <person name="Simoes-Barbosa A."/>
            <person name="Brown M.T."/>
            <person name="Hayes R.D."/>
            <person name="Mukherjee M."/>
            <person name="Okumura C.Y."/>
            <person name="Schneider R."/>
            <person name="Smith A.J."/>
            <person name="Vanacova S."/>
            <person name="Villalvazo M."/>
            <person name="Haas B.J."/>
            <person name="Pertea M."/>
            <person name="Feldblyum T.V."/>
            <person name="Utterback T.R."/>
            <person name="Shu C.L."/>
            <person name="Osoegawa K."/>
            <person name="de Jong P.J."/>
            <person name="Hrdy I."/>
            <person name="Horvathova L."/>
            <person name="Zubacova Z."/>
            <person name="Dolezal P."/>
            <person name="Malik S.B."/>
            <person name="Logsdon J.M. Jr."/>
            <person name="Henze K."/>
            <person name="Gupta A."/>
            <person name="Wang C.C."/>
            <person name="Dunne R.L."/>
            <person name="Upcroft J.A."/>
            <person name="Upcroft P."/>
            <person name="White O."/>
            <person name="Salzberg S.L."/>
            <person name="Tang P."/>
            <person name="Chiu C.-H."/>
            <person name="Lee Y.-S."/>
            <person name="Embley T.M."/>
            <person name="Coombs G.H."/>
            <person name="Mottram J.C."/>
            <person name="Tachezy J."/>
            <person name="Fraser-Liggett C.M."/>
            <person name="Johnson P.J."/>
        </authorList>
    </citation>
    <scope>NUCLEOTIDE SEQUENCE [LARGE SCALE GENOMIC DNA]</scope>
    <source>
        <strain evidence="4">G3</strain>
    </source>
</reference>
<dbReference type="InterPro" id="IPR011993">
    <property type="entry name" value="PH-like_dom_sf"/>
</dbReference>
<dbReference type="Pfam" id="PF06058">
    <property type="entry name" value="DCP1"/>
    <property type="match status" value="1"/>
</dbReference>
<protein>
    <submittedName>
        <fullName evidence="4">Uncharacterized protein</fullName>
    </submittedName>
</protein>
<dbReference type="VEuPathDB" id="TrichDB:TVAGG3_0265760"/>
<evidence type="ECO:0000256" key="2">
    <source>
        <dbReference type="ARBA" id="ARBA00008778"/>
    </source>
</evidence>
<dbReference type="VEuPathDB" id="TrichDB:TVAG_475780"/>
<name>A2DA02_TRIV3</name>
<dbReference type="GO" id="GO:0008047">
    <property type="term" value="F:enzyme activator activity"/>
    <property type="evidence" value="ECO:0007669"/>
    <property type="project" value="InterPro"/>
</dbReference>
<evidence type="ECO:0000256" key="1">
    <source>
        <dbReference type="ARBA" id="ARBA00004496"/>
    </source>
</evidence>
<evidence type="ECO:0000313" key="4">
    <source>
        <dbReference type="EMBL" id="EAY22650.1"/>
    </source>
</evidence>